<dbReference type="InterPro" id="IPR005653">
    <property type="entry name" value="OstA-like_N"/>
</dbReference>
<dbReference type="GO" id="GO:0001530">
    <property type="term" value="F:lipopolysaccharide binding"/>
    <property type="evidence" value="ECO:0007669"/>
    <property type="project" value="InterPro"/>
</dbReference>
<dbReference type="HAMAP" id="MF_01914">
    <property type="entry name" value="LPS_assembly_LptA"/>
    <property type="match status" value="1"/>
</dbReference>
<feature type="signal peptide" evidence="4">
    <location>
        <begin position="1"/>
        <end position="26"/>
    </location>
</feature>
<dbReference type="GO" id="GO:0015920">
    <property type="term" value="P:lipopolysaccharide transport"/>
    <property type="evidence" value="ECO:0007669"/>
    <property type="project" value="UniProtKB-UniRule"/>
</dbReference>
<name>K7AAS7_9ALTE</name>
<comment type="function">
    <text evidence="4">Involved in the assembly of lipopolysaccharide (LPS). Required for the translocation of LPS from the inner membrane to the outer membrane. May form a bridge between the inner membrane and the outer membrane, via interactions with LptC and LptD, thereby facilitating LPS transfer across the periplasm.</text>
</comment>
<dbReference type="InterPro" id="IPR052037">
    <property type="entry name" value="LPS_export_LptA"/>
</dbReference>
<comment type="subunit">
    <text evidence="4">Component of the lipopolysaccharide transport and assembly complex.</text>
</comment>
<dbReference type="Gene3D" id="2.60.450.10">
    <property type="entry name" value="Lipopolysaccharide (LPS) transport protein A like domain"/>
    <property type="match status" value="1"/>
</dbReference>
<evidence type="ECO:0000256" key="5">
    <source>
        <dbReference type="SAM" id="MobiDB-lite"/>
    </source>
</evidence>
<evidence type="ECO:0000256" key="1">
    <source>
        <dbReference type="ARBA" id="ARBA00022448"/>
    </source>
</evidence>
<feature type="chain" id="PRO_5009016213" description="Lipopolysaccharide export system protein LptA" evidence="4">
    <location>
        <begin position="27"/>
        <end position="182"/>
    </location>
</feature>
<keyword evidence="2 4" id="KW-0732">Signal</keyword>
<dbReference type="Proteomes" id="UP000011864">
    <property type="component" value="Chromosome"/>
</dbReference>
<dbReference type="HOGENOM" id="CLU_095993_2_0_6"/>
<dbReference type="Pfam" id="PF03968">
    <property type="entry name" value="LptD_N"/>
    <property type="match status" value="1"/>
</dbReference>
<feature type="domain" description="Organic solvent tolerance-like N-terminal" evidence="6">
    <location>
        <begin position="42"/>
        <end position="144"/>
    </location>
</feature>
<dbReference type="AlphaFoldDB" id="K7AAS7"/>
<dbReference type="KEGG" id="gps:C427_5088"/>
<dbReference type="EMBL" id="CP003837">
    <property type="protein sequence ID" value="AGH47187.1"/>
    <property type="molecule type" value="Genomic_DNA"/>
</dbReference>
<comment type="subcellular location">
    <subcellularLocation>
        <location evidence="4">Periplasm</location>
    </subcellularLocation>
</comment>
<dbReference type="PANTHER" id="PTHR36504">
    <property type="entry name" value="LIPOPOLYSACCHARIDE EXPORT SYSTEM PROTEIN LPTA"/>
    <property type="match status" value="1"/>
</dbReference>
<dbReference type="eggNOG" id="COG1934">
    <property type="taxonomic scope" value="Bacteria"/>
</dbReference>
<dbReference type="GO" id="GO:0030288">
    <property type="term" value="C:outer membrane-bounded periplasmic space"/>
    <property type="evidence" value="ECO:0007669"/>
    <property type="project" value="TreeGrafter"/>
</dbReference>
<keyword evidence="3 4" id="KW-0574">Periplasm</keyword>
<evidence type="ECO:0000259" key="6">
    <source>
        <dbReference type="Pfam" id="PF03968"/>
    </source>
</evidence>
<dbReference type="STRING" id="1129794.C427_5088"/>
<dbReference type="OrthoDB" id="5599500at2"/>
<feature type="compositionally biased region" description="Polar residues" evidence="5">
    <location>
        <begin position="150"/>
        <end position="168"/>
    </location>
</feature>
<evidence type="ECO:0000313" key="7">
    <source>
        <dbReference type="EMBL" id="AGH47187.1"/>
    </source>
</evidence>
<dbReference type="PATRIC" id="fig|1129794.4.peg.5073"/>
<evidence type="ECO:0000256" key="4">
    <source>
        <dbReference type="HAMAP-Rule" id="MF_01914"/>
    </source>
</evidence>
<dbReference type="InterPro" id="IPR014340">
    <property type="entry name" value="LptA"/>
</dbReference>
<organism evidence="7 8">
    <name type="scientific">Paraglaciecola psychrophila 170</name>
    <dbReference type="NCBI Taxonomy" id="1129794"/>
    <lineage>
        <taxon>Bacteria</taxon>
        <taxon>Pseudomonadati</taxon>
        <taxon>Pseudomonadota</taxon>
        <taxon>Gammaproteobacteria</taxon>
        <taxon>Alteromonadales</taxon>
        <taxon>Alteromonadaceae</taxon>
        <taxon>Paraglaciecola</taxon>
    </lineage>
</organism>
<dbReference type="RefSeq" id="WP_007641419.1">
    <property type="nucleotide sequence ID" value="NC_020514.1"/>
</dbReference>
<sequence length="182" mass="19977" precursor="true">MLKPFTNRLYRASFLAVLIFSANSHAGKDDFTKKIELASLYQNADGIAKRATYQGNVVILQGSLKVSSDELEIDASQGEGNEIFIATGSPARYSQQQEDGSIVTAQADKIEYHRQTRSLSLEGNAEIKQNSSSVQGKSITFNMELEQIIAQGSDQESGRVITTFQPVSKSKEPEADQQDNQP</sequence>
<dbReference type="GO" id="GO:0017089">
    <property type="term" value="F:glycolipid transfer activity"/>
    <property type="evidence" value="ECO:0007669"/>
    <property type="project" value="TreeGrafter"/>
</dbReference>
<comment type="similarity">
    <text evidence="4">Belongs to the LptA family.</text>
</comment>
<accession>K7AAS7</accession>
<proteinExistence type="inferred from homology"/>
<dbReference type="GO" id="GO:0009279">
    <property type="term" value="C:cell outer membrane"/>
    <property type="evidence" value="ECO:0007669"/>
    <property type="project" value="TreeGrafter"/>
</dbReference>
<dbReference type="GO" id="GO:0043165">
    <property type="term" value="P:Gram-negative-bacterium-type cell outer membrane assembly"/>
    <property type="evidence" value="ECO:0007669"/>
    <property type="project" value="UniProtKB-UniRule"/>
</dbReference>
<evidence type="ECO:0000256" key="3">
    <source>
        <dbReference type="ARBA" id="ARBA00022764"/>
    </source>
</evidence>
<evidence type="ECO:0000256" key="2">
    <source>
        <dbReference type="ARBA" id="ARBA00022729"/>
    </source>
</evidence>
<protein>
    <recommendedName>
        <fullName evidence="4">Lipopolysaccharide export system protein LptA</fullName>
    </recommendedName>
</protein>
<keyword evidence="8" id="KW-1185">Reference proteome</keyword>
<evidence type="ECO:0000313" key="8">
    <source>
        <dbReference type="Proteomes" id="UP000011864"/>
    </source>
</evidence>
<reference evidence="7 8" key="1">
    <citation type="journal article" date="2013" name="Genome Announc.">
        <title>Complete Genome Sequence of Glaciecola psychrophila Strain 170T.</title>
        <authorList>
            <person name="Yin J."/>
            <person name="Chen J."/>
            <person name="Liu G."/>
            <person name="Yu Y."/>
            <person name="Song L."/>
            <person name="Wang X."/>
            <person name="Qu X."/>
        </authorList>
    </citation>
    <scope>NUCLEOTIDE SEQUENCE [LARGE SCALE GENOMIC DNA]</scope>
    <source>
        <strain evidence="7 8">170</strain>
    </source>
</reference>
<keyword evidence="1 4" id="KW-0813">Transport</keyword>
<feature type="region of interest" description="Disordered" evidence="5">
    <location>
        <begin position="150"/>
        <end position="182"/>
    </location>
</feature>
<dbReference type="NCBIfam" id="TIGR03002">
    <property type="entry name" value="outer_YhbN_LptA"/>
    <property type="match status" value="1"/>
</dbReference>
<gene>
    <name evidence="4" type="primary">lptA</name>
    <name evidence="7" type="ORF">C427_5088</name>
</gene>
<dbReference type="PANTHER" id="PTHR36504:SF1">
    <property type="entry name" value="LIPOPOLYSACCHARIDE EXPORT SYSTEM PROTEIN LPTA"/>
    <property type="match status" value="1"/>
</dbReference>